<keyword evidence="1" id="KW-0732">Signal</keyword>
<dbReference type="AlphaFoldDB" id="S3K1X6"/>
<dbReference type="RefSeq" id="WP_016535267.1">
    <property type="nucleotide sequence ID" value="NZ_KE161030.1"/>
</dbReference>
<comment type="caution">
    <text evidence="2">The sequence shown here is derived from an EMBL/GenBank/DDBJ whole genome shotgun (WGS) entry which is preliminary data.</text>
</comment>
<evidence type="ECO:0000313" key="2">
    <source>
        <dbReference type="EMBL" id="EPF19204.1"/>
    </source>
</evidence>
<evidence type="ECO:0008006" key="4">
    <source>
        <dbReference type="Google" id="ProtNLM"/>
    </source>
</evidence>
<organism evidence="2 3">
    <name type="scientific">Cedecea davisae DSM 4568</name>
    <dbReference type="NCBI Taxonomy" id="566551"/>
    <lineage>
        <taxon>Bacteria</taxon>
        <taxon>Pseudomonadati</taxon>
        <taxon>Pseudomonadota</taxon>
        <taxon>Gammaproteobacteria</taxon>
        <taxon>Enterobacterales</taxon>
        <taxon>Enterobacteriaceae</taxon>
        <taxon>Cedecea</taxon>
    </lineage>
</organism>
<name>S3K1X6_9ENTR</name>
<dbReference type="EMBL" id="ATDT01000005">
    <property type="protein sequence ID" value="EPF19204.1"/>
    <property type="molecule type" value="Genomic_DNA"/>
</dbReference>
<evidence type="ECO:0000256" key="1">
    <source>
        <dbReference type="SAM" id="SignalP"/>
    </source>
</evidence>
<dbReference type="OrthoDB" id="6608320at2"/>
<dbReference type="HOGENOM" id="CLU_070307_0_0_6"/>
<reference evidence="2 3" key="1">
    <citation type="submission" date="2013-04" db="EMBL/GenBank/DDBJ databases">
        <authorList>
            <person name="Weinstock G."/>
            <person name="Sodergren E."/>
            <person name="Lobos E.A."/>
            <person name="Fulton L."/>
            <person name="Fulton R."/>
            <person name="Courtney L."/>
            <person name="Fronick C."/>
            <person name="O'Laughlin M."/>
            <person name="Godfrey J."/>
            <person name="Wilson R.M."/>
            <person name="Miner T."/>
            <person name="Farmer C."/>
            <person name="Delehaunty K."/>
            <person name="Cordes M."/>
            <person name="Minx P."/>
            <person name="Tomlinson C."/>
            <person name="Chen J."/>
            <person name="Wollam A."/>
            <person name="Pepin K.H."/>
            <person name="Palsikar V.B."/>
            <person name="Zhang X."/>
            <person name="Suruliraj S."/>
            <person name="Perna N.T."/>
            <person name="Plunkett G."/>
            <person name="Warren W."/>
            <person name="Mitreva M."/>
            <person name="Mardis E.R."/>
            <person name="Wilson R.K."/>
        </authorList>
    </citation>
    <scope>NUCLEOTIDE SEQUENCE [LARGE SCALE GENOMIC DNA]</scope>
    <source>
        <strain evidence="2 3">DSM 4568</strain>
    </source>
</reference>
<evidence type="ECO:0000313" key="3">
    <source>
        <dbReference type="Proteomes" id="UP000014585"/>
    </source>
</evidence>
<dbReference type="STRING" id="566551.HMPREF0201_00934"/>
<feature type="chain" id="PRO_5004510950" description="Lysozyme inhibitor LprI N-terminal domain-containing protein" evidence="1">
    <location>
        <begin position="23"/>
        <end position="330"/>
    </location>
</feature>
<proteinExistence type="predicted"/>
<gene>
    <name evidence="2" type="ORF">HMPREF0201_00934</name>
</gene>
<feature type="signal peptide" evidence="1">
    <location>
        <begin position="1"/>
        <end position="22"/>
    </location>
</feature>
<protein>
    <recommendedName>
        <fullName evidence="4">Lysozyme inhibitor LprI N-terminal domain-containing protein</fullName>
    </recommendedName>
</protein>
<dbReference type="GO" id="GO:0005576">
    <property type="term" value="C:extracellular region"/>
    <property type="evidence" value="ECO:0007669"/>
    <property type="project" value="TreeGrafter"/>
</dbReference>
<dbReference type="Proteomes" id="UP000014585">
    <property type="component" value="Unassembled WGS sequence"/>
</dbReference>
<dbReference type="PANTHER" id="PTHR37549">
    <property type="entry name" value="LIPOPROTEIN LPRI"/>
    <property type="match status" value="1"/>
</dbReference>
<accession>S3K1X6</accession>
<dbReference type="PANTHER" id="PTHR37549:SF1">
    <property type="entry name" value="LIPOPROTEIN LPRI"/>
    <property type="match status" value="1"/>
</dbReference>
<sequence length="330" mass="37646">MLRRFALIFLVFLGFYTGNALAVNCQRAATPLENTICNNENLHWLDATMTIIYRAMLINSDAPAVHKEYLEWEKSLESCTSDSCIERAYYEGISRISDANENFDWQGKWWNTAAPNRSGGILTFSRNAEWSLTVDIRAWAGVNHDDFTAEARKLYGMAVVEKVEDTSNCKLLFIPRQDGSIQVHSNADWGCNMSMPNGVFVDGRYVKSQTDPRPKATLLSIGVFPDEATDTRFREMVGEDYQRFVDTANIYIYQDDIDNIGAKVISMWVRGQANRHTAIIMYTPEGKMWAARTAPGKNGVQEAKFYRSKGNEKEPLPRTLQSWKLRFLEK</sequence>
<dbReference type="PATRIC" id="fig|566551.4.peg.857"/>
<dbReference type="InterPro" id="IPR052755">
    <property type="entry name" value="Lysozyme_Inhibitor_LprI"/>
</dbReference>